<name>A0A1X7U5H1_AMPQE</name>
<keyword evidence="1" id="KW-0472">Membrane</keyword>
<sequence length="100" mass="11668">YHSLSLSLSLSLSSLLYLFDLFFKLLYFLFCRLDVLWIDVCMSQLEVVYRKERLILRGGDHSVRSFSKIIKLEEKRKGNDGVKTTSLLDVGIYGDYAIYM</sequence>
<reference evidence="2" key="1">
    <citation type="submission" date="2017-05" db="UniProtKB">
        <authorList>
            <consortium name="EnsemblMetazoa"/>
        </authorList>
    </citation>
    <scope>IDENTIFICATION</scope>
</reference>
<protein>
    <submittedName>
        <fullName evidence="2">Uncharacterized protein</fullName>
    </submittedName>
</protein>
<feature type="transmembrane region" description="Helical" evidence="1">
    <location>
        <begin position="6"/>
        <end position="30"/>
    </location>
</feature>
<evidence type="ECO:0000256" key="1">
    <source>
        <dbReference type="SAM" id="Phobius"/>
    </source>
</evidence>
<dbReference type="EnsemblMetazoa" id="Aqu2.1.23000_001">
    <property type="protein sequence ID" value="Aqu2.1.23000_001"/>
    <property type="gene ID" value="Aqu2.1.23000"/>
</dbReference>
<accession>A0A1X7U5H1</accession>
<proteinExistence type="predicted"/>
<keyword evidence="1" id="KW-1133">Transmembrane helix</keyword>
<keyword evidence="1" id="KW-0812">Transmembrane</keyword>
<evidence type="ECO:0000313" key="2">
    <source>
        <dbReference type="EnsemblMetazoa" id="Aqu2.1.23000_001"/>
    </source>
</evidence>
<organism evidence="2">
    <name type="scientific">Amphimedon queenslandica</name>
    <name type="common">Sponge</name>
    <dbReference type="NCBI Taxonomy" id="400682"/>
    <lineage>
        <taxon>Eukaryota</taxon>
        <taxon>Metazoa</taxon>
        <taxon>Porifera</taxon>
        <taxon>Demospongiae</taxon>
        <taxon>Heteroscleromorpha</taxon>
        <taxon>Haplosclerida</taxon>
        <taxon>Niphatidae</taxon>
        <taxon>Amphimedon</taxon>
    </lineage>
</organism>
<dbReference type="AlphaFoldDB" id="A0A1X7U5H1"/>
<dbReference type="InParanoid" id="A0A1X7U5H1"/>